<dbReference type="PANTHER" id="PTHR47470">
    <property type="entry name" value="CHOLESTEROL OXIDASE"/>
    <property type="match status" value="1"/>
</dbReference>
<dbReference type="EC" id="5.3.3.1" evidence="11"/>
<gene>
    <name evidence="17" type="ORF">CLAC_06520</name>
</gene>
<dbReference type="Pfam" id="PF05199">
    <property type="entry name" value="GMC_oxred_C"/>
    <property type="match status" value="1"/>
</dbReference>
<comment type="cofactor">
    <cofactor evidence="1">
        <name>FAD</name>
        <dbReference type="ChEBI" id="CHEBI:57692"/>
    </cofactor>
</comment>
<dbReference type="GO" id="GO:0004769">
    <property type="term" value="F:steroid Delta-isomerase activity"/>
    <property type="evidence" value="ECO:0007669"/>
    <property type="project" value="UniProtKB-EC"/>
</dbReference>
<evidence type="ECO:0000256" key="8">
    <source>
        <dbReference type="ARBA" id="ARBA00023166"/>
    </source>
</evidence>
<evidence type="ECO:0000256" key="11">
    <source>
        <dbReference type="ARBA" id="ARBA00038856"/>
    </source>
</evidence>
<dbReference type="GO" id="GO:0016995">
    <property type="term" value="F:cholesterol oxidase activity"/>
    <property type="evidence" value="ECO:0007669"/>
    <property type="project" value="UniProtKB-EC"/>
</dbReference>
<evidence type="ECO:0000256" key="12">
    <source>
        <dbReference type="ARBA" id="ARBA00049645"/>
    </source>
</evidence>
<evidence type="ECO:0000256" key="9">
    <source>
        <dbReference type="ARBA" id="ARBA00023221"/>
    </source>
</evidence>
<dbReference type="InterPro" id="IPR007867">
    <property type="entry name" value="GMC_OxRtase_C"/>
</dbReference>
<comment type="pathway">
    <text evidence="12">Steroid metabolism; cholesterol degradation.</text>
</comment>
<dbReference type="EC" id="1.1.3.6" evidence="13"/>
<dbReference type="STRING" id="1408189.CLAC_06520"/>
<evidence type="ECO:0000256" key="13">
    <source>
        <dbReference type="ARBA" id="ARBA00049723"/>
    </source>
</evidence>
<dbReference type="PATRIC" id="fig|1408189.4.peg.1297"/>
<dbReference type="OrthoDB" id="517968at2"/>
<evidence type="ECO:0000256" key="4">
    <source>
        <dbReference type="ARBA" id="ARBA00022630"/>
    </source>
</evidence>
<evidence type="ECO:0000256" key="10">
    <source>
        <dbReference type="ARBA" id="ARBA00023235"/>
    </source>
</evidence>
<reference evidence="17 18" key="1">
    <citation type="submission" date="2013-10" db="EMBL/GenBank/DDBJ databases">
        <title>Complete genome sequence of Corynebacterium lactis DSM 45799(T), isolated from raw cow milk.</title>
        <authorList>
            <person name="Ruckert C."/>
            <person name="Albersmeier A."/>
            <person name="Lipski A."/>
            <person name="Kalinowski J."/>
        </authorList>
    </citation>
    <scope>NUCLEOTIDE SEQUENCE [LARGE SCALE GENOMIC DNA]</scope>
    <source>
        <strain evidence="17 18">RW2-5</strain>
    </source>
</reference>
<dbReference type="InterPro" id="IPR052542">
    <property type="entry name" value="Cholesterol_Oxidase"/>
</dbReference>
<keyword evidence="9" id="KW-0753">Steroid metabolism</keyword>
<evidence type="ECO:0000256" key="7">
    <source>
        <dbReference type="ARBA" id="ARBA00023098"/>
    </source>
</evidence>
<keyword evidence="7" id="KW-0443">Lipid metabolism</keyword>
<evidence type="ECO:0000256" key="15">
    <source>
        <dbReference type="ARBA" id="ARBA00049778"/>
    </source>
</evidence>
<protein>
    <recommendedName>
        <fullName evidence="14">Cholesterol oxidase</fullName>
        <ecNumber evidence="13">1.1.3.6</ecNumber>
        <ecNumber evidence="11">5.3.3.1</ecNumber>
    </recommendedName>
    <alternativeName>
        <fullName evidence="15">Cholesterol isomerase</fullName>
    </alternativeName>
</protein>
<evidence type="ECO:0000256" key="14">
    <source>
        <dbReference type="ARBA" id="ARBA00049744"/>
    </source>
</evidence>
<evidence type="ECO:0000313" key="18">
    <source>
        <dbReference type="Proteomes" id="UP000058446"/>
    </source>
</evidence>
<organism evidence="17 18">
    <name type="scientific">Corynebacterium lactis RW2-5</name>
    <dbReference type="NCBI Taxonomy" id="1408189"/>
    <lineage>
        <taxon>Bacteria</taxon>
        <taxon>Bacillati</taxon>
        <taxon>Actinomycetota</taxon>
        <taxon>Actinomycetes</taxon>
        <taxon>Mycobacteriales</taxon>
        <taxon>Corynebacteriaceae</taxon>
        <taxon>Corynebacterium</taxon>
    </lineage>
</organism>
<evidence type="ECO:0000256" key="1">
    <source>
        <dbReference type="ARBA" id="ARBA00001974"/>
    </source>
</evidence>
<keyword evidence="8" id="KW-1207">Sterol metabolism</keyword>
<evidence type="ECO:0000259" key="16">
    <source>
        <dbReference type="Pfam" id="PF05199"/>
    </source>
</evidence>
<dbReference type="RefSeq" id="WP_053412198.1">
    <property type="nucleotide sequence ID" value="NZ_CP006841.1"/>
</dbReference>
<dbReference type="GO" id="GO:0008203">
    <property type="term" value="P:cholesterol metabolic process"/>
    <property type="evidence" value="ECO:0007669"/>
    <property type="project" value="UniProtKB-KW"/>
</dbReference>
<comment type="similarity">
    <text evidence="2">Belongs to the GMC oxidoreductase family.</text>
</comment>
<dbReference type="AlphaFoldDB" id="A0A0K2H0I2"/>
<feature type="domain" description="Glucose-methanol-choline oxidoreductase C-terminal" evidence="16">
    <location>
        <begin position="486"/>
        <end position="541"/>
    </location>
</feature>
<keyword evidence="4" id="KW-0285">Flavoprotein</keyword>
<evidence type="ECO:0000256" key="3">
    <source>
        <dbReference type="ARBA" id="ARBA00022548"/>
    </source>
</evidence>
<accession>A0A0K2H0I2</accession>
<keyword evidence="10" id="KW-0413">Isomerase</keyword>
<keyword evidence="18" id="KW-1185">Reference proteome</keyword>
<keyword evidence="3" id="KW-0153">Cholesterol metabolism</keyword>
<dbReference type="PANTHER" id="PTHR47470:SF1">
    <property type="entry name" value="FAD-DEPENDENT OXIDOREDUCTASE 2 FAD BINDING DOMAIN-CONTAINING PROTEIN"/>
    <property type="match status" value="1"/>
</dbReference>
<dbReference type="SUPFAM" id="SSF51905">
    <property type="entry name" value="FAD/NAD(P)-binding domain"/>
    <property type="match status" value="1"/>
</dbReference>
<evidence type="ECO:0000256" key="2">
    <source>
        <dbReference type="ARBA" id="ARBA00010790"/>
    </source>
</evidence>
<dbReference type="EMBL" id="CP006841">
    <property type="protein sequence ID" value="ALA67443.1"/>
    <property type="molecule type" value="Genomic_DNA"/>
</dbReference>
<dbReference type="KEGG" id="clw:CLAC_06520"/>
<keyword evidence="6" id="KW-0560">Oxidoreductase</keyword>
<proteinExistence type="inferred from homology"/>
<dbReference type="InterPro" id="IPR036188">
    <property type="entry name" value="FAD/NAD-bd_sf"/>
</dbReference>
<name>A0A0K2H0I2_9CORY</name>
<evidence type="ECO:0000256" key="6">
    <source>
        <dbReference type="ARBA" id="ARBA00023002"/>
    </source>
</evidence>
<evidence type="ECO:0000256" key="5">
    <source>
        <dbReference type="ARBA" id="ARBA00022827"/>
    </source>
</evidence>
<evidence type="ECO:0000313" key="17">
    <source>
        <dbReference type="EMBL" id="ALA67443.1"/>
    </source>
</evidence>
<keyword evidence="5" id="KW-0274">FAD</keyword>
<dbReference type="Pfam" id="PF13450">
    <property type="entry name" value="NAD_binding_8"/>
    <property type="match status" value="1"/>
</dbReference>
<dbReference type="Gene3D" id="3.50.50.60">
    <property type="entry name" value="FAD/NAD(P)-binding domain"/>
    <property type="match status" value="3"/>
</dbReference>
<sequence length="599" mass="64417">MSVIKSLKSKSKAESDVIVIGSGFGGAVSALRLTEKGYRVTVLEAGRRVSDSDFPDSNWDLKKYLWAPKLGFYGIQRIHPLSDVLVLAGAGVGGGSLNYACTLYRPSTPYFQHAQWKSITDWEAELTPFYDQAERMMGVSLNPSFTPSDRVVKHVAETMGKGDTFRRTPVGVFFGDRKEGSPSPKGTPEAVADPYFGGVGPARVPCTECGECMTGCRHNSKNTLVKNYLYLAEKAGAKIQPLTTVTGIEQDVDGTWLVHTKPSDALALEGILKAKTLRAGHVILAAGAWGTQNLLHKANEDGTLPNLSARVGHLTRTNSEAILGASTKTIDPESDFSKGVAITSSFFPDEQTHIEPCRYGKGSNAMALLQMVQTNGGSKIPRFVQALWKIVTHPKEAKRLYELEGWSQRTIILLVMQDVDNSLTTFMRKVGPFRWLTSKQGTGLPNPKWIPAGNVSTNIAAEKMSQGNGGRAIAGGSISELLNKPTTAHFIGGAVISEKPSEGVIDPYQRVWGHPTLSVHDGAALAANPGVNPALSILALAERACALWPNKGEADTRPSQTERYRVVSPVEPKTPVVPATASAAYSIAPTPLGMPRVKS</sequence>
<dbReference type="Proteomes" id="UP000058446">
    <property type="component" value="Chromosome"/>
</dbReference>